<dbReference type="InterPro" id="IPR011500">
    <property type="entry name" value="GPCR_3_9-Cys_dom"/>
</dbReference>
<evidence type="ECO:0000256" key="1">
    <source>
        <dbReference type="ARBA" id="ARBA00004651"/>
    </source>
</evidence>
<dbReference type="Gene3D" id="3.40.50.2300">
    <property type="match status" value="2"/>
</dbReference>
<gene>
    <name evidence="16" type="primary">LOC132711587</name>
    <name evidence="15" type="synonym">LOC117672996</name>
</gene>
<feature type="chain" id="PRO_5045025699" evidence="12">
    <location>
        <begin position="18"/>
        <end position="870"/>
    </location>
</feature>
<keyword evidence="9" id="KW-0325">Glycoprotein</keyword>
<dbReference type="InterPro" id="IPR001828">
    <property type="entry name" value="ANF_lig-bd_rcpt"/>
</dbReference>
<feature type="transmembrane region" description="Helical" evidence="11">
    <location>
        <begin position="606"/>
        <end position="629"/>
    </location>
</feature>
<organism evidence="14 16">
    <name type="scientific">Pantherophis guttatus</name>
    <name type="common">Corn snake</name>
    <name type="synonym">Elaphe guttata</name>
    <dbReference type="NCBI Taxonomy" id="94885"/>
    <lineage>
        <taxon>Eukaryota</taxon>
        <taxon>Metazoa</taxon>
        <taxon>Chordata</taxon>
        <taxon>Craniata</taxon>
        <taxon>Vertebrata</taxon>
        <taxon>Euteleostomi</taxon>
        <taxon>Lepidosauria</taxon>
        <taxon>Squamata</taxon>
        <taxon>Bifurcata</taxon>
        <taxon>Unidentata</taxon>
        <taxon>Episquamata</taxon>
        <taxon>Toxicofera</taxon>
        <taxon>Serpentes</taxon>
        <taxon>Colubroidea</taxon>
        <taxon>Colubridae</taxon>
        <taxon>Colubrinae</taxon>
        <taxon>Pantherophis</taxon>
    </lineage>
</organism>
<keyword evidence="2" id="KW-1003">Cell membrane</keyword>
<dbReference type="RefSeq" id="XP_060546941.1">
    <property type="nucleotide sequence ID" value="XM_060690958.1"/>
</dbReference>
<feature type="transmembrane region" description="Helical" evidence="11">
    <location>
        <begin position="799"/>
        <end position="819"/>
    </location>
</feature>
<dbReference type="CDD" id="cd15283">
    <property type="entry name" value="7tmC_V2R_pheromone"/>
    <property type="match status" value="1"/>
</dbReference>
<dbReference type="InterPro" id="IPR017979">
    <property type="entry name" value="GPCR_3_CS"/>
</dbReference>
<name>A0ABM3ZEZ4_PANGU</name>
<dbReference type="RefSeq" id="XP_060538749.1">
    <property type="nucleotide sequence ID" value="XM_060682766.1"/>
</dbReference>
<evidence type="ECO:0000256" key="11">
    <source>
        <dbReference type="SAM" id="Phobius"/>
    </source>
</evidence>
<dbReference type="Pfam" id="PF07562">
    <property type="entry name" value="NCD3G"/>
    <property type="match status" value="1"/>
</dbReference>
<evidence type="ECO:0000256" key="6">
    <source>
        <dbReference type="ARBA" id="ARBA00023040"/>
    </source>
</evidence>
<feature type="transmembrane region" description="Helical" evidence="11">
    <location>
        <begin position="764"/>
        <end position="787"/>
    </location>
</feature>
<dbReference type="PANTHER" id="PTHR24061">
    <property type="entry name" value="CALCIUM-SENSING RECEPTOR-RELATED"/>
    <property type="match status" value="1"/>
</dbReference>
<evidence type="ECO:0000313" key="16">
    <source>
        <dbReference type="RefSeq" id="XP_060546941.1"/>
    </source>
</evidence>
<protein>
    <submittedName>
        <fullName evidence="15 16">Vomeronasal type-2 receptor 26-like</fullName>
    </submittedName>
</protein>
<feature type="signal peptide" evidence="12">
    <location>
        <begin position="1"/>
        <end position="17"/>
    </location>
</feature>
<evidence type="ECO:0000256" key="8">
    <source>
        <dbReference type="ARBA" id="ARBA00023170"/>
    </source>
</evidence>
<evidence type="ECO:0000313" key="15">
    <source>
        <dbReference type="RefSeq" id="XP_060538749.1"/>
    </source>
</evidence>
<dbReference type="PANTHER" id="PTHR24061:SF599">
    <property type="entry name" value="G-PROTEIN COUPLED RECEPTORS FAMILY 3 PROFILE DOMAIN-CONTAINING PROTEIN"/>
    <property type="match status" value="1"/>
</dbReference>
<feature type="transmembrane region" description="Helical" evidence="11">
    <location>
        <begin position="676"/>
        <end position="700"/>
    </location>
</feature>
<keyword evidence="6" id="KW-0297">G-protein coupled receptor</keyword>
<keyword evidence="7 11" id="KW-0472">Membrane</keyword>
<dbReference type="Gene3D" id="2.10.50.30">
    <property type="entry name" value="GPCR, family 3, nine cysteines domain"/>
    <property type="match status" value="1"/>
</dbReference>
<dbReference type="GeneID" id="132711587"/>
<evidence type="ECO:0000256" key="4">
    <source>
        <dbReference type="ARBA" id="ARBA00022729"/>
    </source>
</evidence>
<evidence type="ECO:0000256" key="2">
    <source>
        <dbReference type="ARBA" id="ARBA00022475"/>
    </source>
</evidence>
<dbReference type="InterPro" id="IPR000337">
    <property type="entry name" value="GPCR_3"/>
</dbReference>
<feature type="transmembrane region" description="Helical" evidence="11">
    <location>
        <begin position="641"/>
        <end position="664"/>
    </location>
</feature>
<dbReference type="InterPro" id="IPR017978">
    <property type="entry name" value="GPCR_3_C"/>
</dbReference>
<dbReference type="InterPro" id="IPR004073">
    <property type="entry name" value="GPCR_3_vmron_rcpt_2"/>
</dbReference>
<dbReference type="PROSITE" id="PS50259">
    <property type="entry name" value="G_PROTEIN_RECEP_F3_4"/>
    <property type="match status" value="1"/>
</dbReference>
<evidence type="ECO:0000259" key="13">
    <source>
        <dbReference type="PROSITE" id="PS50259"/>
    </source>
</evidence>
<dbReference type="InterPro" id="IPR000068">
    <property type="entry name" value="GPCR_3_Ca_sens_rcpt-rel"/>
</dbReference>
<keyword evidence="10" id="KW-0807">Transducer</keyword>
<keyword evidence="5 11" id="KW-1133">Transmembrane helix</keyword>
<evidence type="ECO:0000256" key="5">
    <source>
        <dbReference type="ARBA" id="ARBA00022989"/>
    </source>
</evidence>
<dbReference type="Proteomes" id="UP001652622">
    <property type="component" value="Unplaced"/>
</dbReference>
<evidence type="ECO:0000256" key="10">
    <source>
        <dbReference type="ARBA" id="ARBA00023224"/>
    </source>
</evidence>
<keyword evidence="14" id="KW-1185">Reference proteome</keyword>
<keyword evidence="3 11" id="KW-0812">Transmembrane</keyword>
<evidence type="ECO:0000256" key="12">
    <source>
        <dbReference type="SAM" id="SignalP"/>
    </source>
</evidence>
<dbReference type="PRINTS" id="PR00248">
    <property type="entry name" value="GPCRMGR"/>
</dbReference>
<evidence type="ECO:0000256" key="9">
    <source>
        <dbReference type="ARBA" id="ARBA00023180"/>
    </source>
</evidence>
<feature type="transmembrane region" description="Helical" evidence="11">
    <location>
        <begin position="831"/>
        <end position="854"/>
    </location>
</feature>
<dbReference type="Pfam" id="PF01094">
    <property type="entry name" value="ANF_receptor"/>
    <property type="match status" value="1"/>
</dbReference>
<evidence type="ECO:0000256" key="7">
    <source>
        <dbReference type="ARBA" id="ARBA00023136"/>
    </source>
</evidence>
<evidence type="ECO:0000256" key="3">
    <source>
        <dbReference type="ARBA" id="ARBA00022692"/>
    </source>
</evidence>
<keyword evidence="8" id="KW-0675">Receptor</keyword>
<dbReference type="SUPFAM" id="SSF53822">
    <property type="entry name" value="Periplasmic binding protein-like I"/>
    <property type="match status" value="1"/>
</dbReference>
<dbReference type="InterPro" id="IPR028082">
    <property type="entry name" value="Peripla_BP_I"/>
</dbReference>
<dbReference type="PROSITE" id="PS00981">
    <property type="entry name" value="G_PROTEIN_RECEP_F3_3"/>
    <property type="match status" value="1"/>
</dbReference>
<accession>A0ABM3ZEZ4</accession>
<dbReference type="InterPro" id="IPR038550">
    <property type="entry name" value="GPCR_3_9-Cys_sf"/>
</dbReference>
<feature type="domain" description="G-protein coupled receptors family 3 profile" evidence="13">
    <location>
        <begin position="606"/>
        <end position="869"/>
    </location>
</feature>
<proteinExistence type="predicted"/>
<feature type="transmembrane region" description="Helical" evidence="11">
    <location>
        <begin position="721"/>
        <end position="739"/>
    </location>
</feature>
<comment type="subcellular location">
    <subcellularLocation>
        <location evidence="1">Cell membrane</location>
        <topology evidence="1">Multi-pass membrane protein</topology>
    </subcellularLocation>
</comment>
<reference evidence="15 16" key="1">
    <citation type="submission" date="2025-05" db="UniProtKB">
        <authorList>
            <consortium name="RefSeq"/>
        </authorList>
    </citation>
    <scope>IDENTIFICATION</scope>
    <source>
        <tissue evidence="15 16">Blood</tissue>
    </source>
</reference>
<dbReference type="Pfam" id="PF00003">
    <property type="entry name" value="7tm_3"/>
    <property type="match status" value="1"/>
</dbReference>
<sequence length="870" mass="98777">MLVLVELLLIVLPSVVCKNPSLQCDLNEPLPIQHTYHQLGDINIAGIISAFFATSNPIKFIQDPSQAFHDGVIIVFQNYQHILALAFTIKQINENPQILPNITLGFHIFNSNFSPSWTYFASMLLPFTQGKFIPNYKCGITNTLAAVIGAPDISLHMATILCNYKVPQLIYGSAPVMDKDTQAVFFQQMFPNESHQRKGLLQLLVYFRWIWIGILIVKDEKGEKFLREMLPTFSDYGICIEFIAELPNVAFYSDFTDTMDEGLHIYHVLMNSTANVIILYGETQSISVLRSFLQFSEVEDIPKKTKIWLITAQTDYTSVAIHKFWDIHFLHGALSFAVHTKEVQDFQEFIQNLNRNNNNQHDHFRKDFWEQAFDCFFPNSKTETSEKKCTGQERLETLPTSVFETLMSGQSYNIYNAVYAVAHVLQSLHIYKYRETAIVKGGRKQFHNQMRWQVHSFLRSVRFNNSVGEKISFDTNGEFIGGFDIINWITFPNQSFARVKVGAIDPTVPAEKFFNISVDSITWPVDFNQAVPLSLCNDPCETGHSKVKKEGKLFCCYDCRLCPEGKISKEKDIDDCSPCPEDQYPNPGKNMCIPKQITFLSYEEPLGISLTVLSLCFSLMTTLVITIFMKHKDTPIVKANNLNLTYTLLVSLLLSFLCVFLFVGRPNPIVCLLQQPAFGLVFSVAVSCILAKTFVVVLAFMATKPGSKLRKWVGGRMISSILLSCSLVQICVCAVWLITSPPYPDFDAHSIPEELILECNEDSVMFYCVLGFMGFLALVSFSAAFLARKLPDSFNEAKFITFSMLVFCSVWLCFIPTYLSTRGKYTLAVEIFSMISSSAGLLVCIFLPKCFIIVMRPELNDKHQLMKRKF</sequence>
<evidence type="ECO:0000313" key="14">
    <source>
        <dbReference type="Proteomes" id="UP001652622"/>
    </source>
</evidence>
<keyword evidence="4 12" id="KW-0732">Signal</keyword>
<dbReference type="PRINTS" id="PR01535">
    <property type="entry name" value="VOMERONASL2R"/>
</dbReference>